<name>A0A0G4EWV2_VITBC</name>
<evidence type="ECO:0000313" key="2">
    <source>
        <dbReference type="Proteomes" id="UP000041254"/>
    </source>
</evidence>
<accession>A0A0G4EWV2</accession>
<dbReference type="Proteomes" id="UP000041254">
    <property type="component" value="Unassembled WGS sequence"/>
</dbReference>
<feature type="non-terminal residue" evidence="1">
    <location>
        <position position="1"/>
    </location>
</feature>
<proteinExistence type="predicted"/>
<dbReference type="VEuPathDB" id="CryptoDB:Vbra_13932"/>
<organism evidence="1 2">
    <name type="scientific">Vitrella brassicaformis (strain CCMP3155)</name>
    <dbReference type="NCBI Taxonomy" id="1169540"/>
    <lineage>
        <taxon>Eukaryota</taxon>
        <taxon>Sar</taxon>
        <taxon>Alveolata</taxon>
        <taxon>Colpodellida</taxon>
        <taxon>Vitrellaceae</taxon>
        <taxon>Vitrella</taxon>
    </lineage>
</organism>
<gene>
    <name evidence="1" type="ORF">Vbra_13932</name>
</gene>
<evidence type="ECO:0000313" key="1">
    <source>
        <dbReference type="EMBL" id="CEM03467.1"/>
    </source>
</evidence>
<dbReference type="AlphaFoldDB" id="A0A0G4EWV2"/>
<dbReference type="EMBL" id="CDMY01000341">
    <property type="protein sequence ID" value="CEM03467.1"/>
    <property type="molecule type" value="Genomic_DNA"/>
</dbReference>
<keyword evidence="2" id="KW-1185">Reference proteome</keyword>
<reference evidence="1 2" key="1">
    <citation type="submission" date="2014-11" db="EMBL/GenBank/DDBJ databases">
        <authorList>
            <person name="Zhu J."/>
            <person name="Qi W."/>
            <person name="Song R."/>
        </authorList>
    </citation>
    <scope>NUCLEOTIDE SEQUENCE [LARGE SCALE GENOMIC DNA]</scope>
</reference>
<dbReference type="InParanoid" id="A0A0G4EWV2"/>
<protein>
    <submittedName>
        <fullName evidence="1">Uncharacterized protein</fullName>
    </submittedName>
</protein>
<sequence length="469" mass="51609">KCLVHRGCSKAFDFLRIEVHRSDCLDLLLSNFATFKALASLIDTTCSPSAKVDCSIISPDGVLRDISLPHLLAYTHFDFTNLPSCSLPLVNALLSAYKVRLDSSHSHIDCPKFETSGPGLSRPCHYVWRVTQDQLQGAISDIGRERMSARSSSSPGGGVRPAVFPSTVRRVSPLPLMPSHQSQPPELKALNRVGVERVRTLIVNHRIGLGVAKTILSEGAHLTELQLTGMGPTDVLGLLVRVSVWKMPRHLVLNSLQPRAPHPHVPPGLSQRLQKVKMLTAKGDVALRFATALTQHMHSSLDTLAMSGGETEMRQVLVNGGCAAIDELYLGYVSEGRYEFIKAEDEREGITLGDHKDQMPHIKKLVMHLDVPSADVVDSGAFILSSIWSVLEIESISQLTVVLNHRFQLDELKGAVLRRFAPPRKVSIIIHSGPIRSMGTCVSNSQPMISQCCAERRLPTRRRLTSSRH</sequence>